<accession>A0A8S5PEH6</accession>
<dbReference type="EMBL" id="BK015408">
    <property type="protein sequence ID" value="DAE05370.1"/>
    <property type="molecule type" value="Genomic_DNA"/>
</dbReference>
<name>A0A8S5PEH6_9CAUD</name>
<protein>
    <submittedName>
        <fullName evidence="1">Uncharacterized protein</fullName>
    </submittedName>
</protein>
<organism evidence="1">
    <name type="scientific">Siphoviridae sp. ctnOB2</name>
    <dbReference type="NCBI Taxonomy" id="2825661"/>
    <lineage>
        <taxon>Viruses</taxon>
        <taxon>Duplodnaviria</taxon>
        <taxon>Heunggongvirae</taxon>
        <taxon>Uroviricota</taxon>
        <taxon>Caudoviricetes</taxon>
    </lineage>
</organism>
<evidence type="ECO:0000313" key="1">
    <source>
        <dbReference type="EMBL" id="DAE05370.1"/>
    </source>
</evidence>
<proteinExistence type="predicted"/>
<reference evidence="1" key="1">
    <citation type="journal article" date="2021" name="Proc. Natl. Acad. Sci. U.S.A.">
        <title>A Catalog of Tens of Thousands of Viruses from Human Metagenomes Reveals Hidden Associations with Chronic Diseases.</title>
        <authorList>
            <person name="Tisza M.J."/>
            <person name="Buck C.B."/>
        </authorList>
    </citation>
    <scope>NUCLEOTIDE SEQUENCE</scope>
    <source>
        <strain evidence="1">CtnOB2</strain>
    </source>
</reference>
<sequence length="33" mass="3727">MLIFKESGFCYSPIYVGIKGGVASCQKKQKMKR</sequence>